<evidence type="ECO:0000256" key="4">
    <source>
        <dbReference type="ARBA" id="ARBA00023004"/>
    </source>
</evidence>
<keyword evidence="4" id="KW-0408">Iron</keyword>
<dbReference type="EMBL" id="BARS01008926">
    <property type="protein sequence ID" value="GAF68042.1"/>
    <property type="molecule type" value="Genomic_DNA"/>
</dbReference>
<evidence type="ECO:0000256" key="1">
    <source>
        <dbReference type="ARBA" id="ARBA00022485"/>
    </source>
</evidence>
<reference evidence="6" key="1">
    <citation type="journal article" date="2014" name="Front. Microbiol.">
        <title>High frequency of phylogenetically diverse reductive dehalogenase-homologous genes in deep subseafloor sedimentary metagenomes.</title>
        <authorList>
            <person name="Kawai M."/>
            <person name="Futagami T."/>
            <person name="Toyoda A."/>
            <person name="Takaki Y."/>
            <person name="Nishi S."/>
            <person name="Hori S."/>
            <person name="Arai W."/>
            <person name="Tsubouchi T."/>
            <person name="Morono Y."/>
            <person name="Uchiyama I."/>
            <person name="Ito T."/>
            <person name="Fujiyama A."/>
            <person name="Inagaki F."/>
            <person name="Takami H."/>
        </authorList>
    </citation>
    <scope>NUCLEOTIDE SEQUENCE</scope>
    <source>
        <strain evidence="6">Expedition CK06-06</strain>
    </source>
</reference>
<dbReference type="GO" id="GO:0016491">
    <property type="term" value="F:oxidoreductase activity"/>
    <property type="evidence" value="ECO:0007669"/>
    <property type="project" value="UniProtKB-KW"/>
</dbReference>
<comment type="caution">
    <text evidence="6">The sequence shown here is derived from an EMBL/GenBank/DDBJ whole genome shotgun (WGS) entry which is preliminary data.</text>
</comment>
<dbReference type="AlphaFoldDB" id="X0RWD5"/>
<dbReference type="GO" id="GO:0046872">
    <property type="term" value="F:metal ion binding"/>
    <property type="evidence" value="ECO:0007669"/>
    <property type="project" value="UniProtKB-KW"/>
</dbReference>
<sequence>MDLGPRQIMRAIQLGLKEEVLASSTIWLCISCETCSARCPAKIDIARVMESLRWLAAAEKGKPAEKDIAIFHRVFLGITK</sequence>
<dbReference type="InterPro" id="IPR017900">
    <property type="entry name" value="4Fe4S_Fe_S_CS"/>
</dbReference>
<evidence type="ECO:0008006" key="7">
    <source>
        <dbReference type="Google" id="ProtNLM"/>
    </source>
</evidence>
<name>X0RWD5_9ZZZZ</name>
<organism evidence="6">
    <name type="scientific">marine sediment metagenome</name>
    <dbReference type="NCBI Taxonomy" id="412755"/>
    <lineage>
        <taxon>unclassified sequences</taxon>
        <taxon>metagenomes</taxon>
        <taxon>ecological metagenomes</taxon>
    </lineage>
</organism>
<keyword evidence="2" id="KW-0479">Metal-binding</keyword>
<evidence type="ECO:0000256" key="3">
    <source>
        <dbReference type="ARBA" id="ARBA00023002"/>
    </source>
</evidence>
<proteinExistence type="predicted"/>
<keyword evidence="5" id="KW-0411">Iron-sulfur</keyword>
<dbReference type="SUPFAM" id="SSF46548">
    <property type="entry name" value="alpha-helical ferredoxin"/>
    <property type="match status" value="1"/>
</dbReference>
<dbReference type="PANTHER" id="PTHR43255:SF1">
    <property type="entry name" value="IRON-SULFUR-BINDING OXIDOREDUCTASE FADF-RELATED"/>
    <property type="match status" value="1"/>
</dbReference>
<evidence type="ECO:0000256" key="2">
    <source>
        <dbReference type="ARBA" id="ARBA00022723"/>
    </source>
</evidence>
<dbReference type="Pfam" id="PF13534">
    <property type="entry name" value="Fer4_17"/>
    <property type="match status" value="1"/>
</dbReference>
<keyword evidence="3" id="KW-0560">Oxidoreductase</keyword>
<evidence type="ECO:0000256" key="5">
    <source>
        <dbReference type="ARBA" id="ARBA00023014"/>
    </source>
</evidence>
<evidence type="ECO:0000313" key="6">
    <source>
        <dbReference type="EMBL" id="GAF68042.1"/>
    </source>
</evidence>
<gene>
    <name evidence="6" type="ORF">S01H1_16905</name>
</gene>
<dbReference type="InterPro" id="IPR009051">
    <property type="entry name" value="Helical_ferredxn"/>
</dbReference>
<keyword evidence="1" id="KW-0004">4Fe-4S</keyword>
<protein>
    <recommendedName>
        <fullName evidence="7">4Fe-4S ferredoxin-type domain-containing protein</fullName>
    </recommendedName>
</protein>
<dbReference type="PROSITE" id="PS00198">
    <property type="entry name" value="4FE4S_FER_1"/>
    <property type="match status" value="1"/>
</dbReference>
<dbReference type="InterPro" id="IPR051460">
    <property type="entry name" value="HdrC_iron-sulfur_subunit"/>
</dbReference>
<dbReference type="PANTHER" id="PTHR43255">
    <property type="entry name" value="IRON-SULFUR-BINDING OXIDOREDUCTASE FADF-RELATED-RELATED"/>
    <property type="match status" value="1"/>
</dbReference>
<dbReference type="GO" id="GO:0005886">
    <property type="term" value="C:plasma membrane"/>
    <property type="evidence" value="ECO:0007669"/>
    <property type="project" value="TreeGrafter"/>
</dbReference>
<dbReference type="GO" id="GO:0051539">
    <property type="term" value="F:4 iron, 4 sulfur cluster binding"/>
    <property type="evidence" value="ECO:0007669"/>
    <property type="project" value="UniProtKB-KW"/>
</dbReference>
<feature type="non-terminal residue" evidence="6">
    <location>
        <position position="80"/>
    </location>
</feature>
<dbReference type="Gene3D" id="1.10.1060.10">
    <property type="entry name" value="Alpha-helical ferredoxin"/>
    <property type="match status" value="1"/>
</dbReference>
<accession>X0RWD5</accession>